<reference evidence="1 2" key="1">
    <citation type="submission" date="2014-10" db="EMBL/GenBank/DDBJ databases">
        <title>Pedobacter Kyungheensis.</title>
        <authorList>
            <person name="Anderson B.M."/>
            <person name="Newman J.D."/>
        </authorList>
    </citation>
    <scope>NUCLEOTIDE SEQUENCE [LARGE SCALE GENOMIC DNA]</scope>
    <source>
        <strain evidence="1 2">KACC 16221</strain>
    </source>
</reference>
<dbReference type="RefSeq" id="WP_039474678.1">
    <property type="nucleotide sequence ID" value="NZ_JSYN01000009.1"/>
</dbReference>
<comment type="caution">
    <text evidence="1">The sequence shown here is derived from an EMBL/GenBank/DDBJ whole genome shotgun (WGS) entry which is preliminary data.</text>
</comment>
<dbReference type="InterPro" id="IPR032710">
    <property type="entry name" value="NTF2-like_dom_sf"/>
</dbReference>
<dbReference type="EMBL" id="JSYN01000009">
    <property type="protein sequence ID" value="KIA94547.1"/>
    <property type="molecule type" value="Genomic_DNA"/>
</dbReference>
<accession>A0A0C1FNM6</accession>
<dbReference type="Proteomes" id="UP000031246">
    <property type="component" value="Unassembled WGS sequence"/>
</dbReference>
<proteinExistence type="predicted"/>
<dbReference type="OrthoDB" id="4762924at2"/>
<evidence type="ECO:0000313" key="1">
    <source>
        <dbReference type="EMBL" id="KIA94547.1"/>
    </source>
</evidence>
<sequence>MPVDLTKLSNPKVKAAIMALQKGDEKIWFPLFAPEVAFYDDGNQMKFNNFFKKALGHERFTRIDKVENNGLHVYGHFHSDQWGDFTTCFKFEINKEGKISSLAIGQAVY</sequence>
<evidence type="ECO:0008006" key="3">
    <source>
        <dbReference type="Google" id="ProtNLM"/>
    </source>
</evidence>
<name>A0A0C1FNM6_9SPHI</name>
<organism evidence="1 2">
    <name type="scientific">Pedobacter kyungheensis</name>
    <dbReference type="NCBI Taxonomy" id="1069985"/>
    <lineage>
        <taxon>Bacteria</taxon>
        <taxon>Pseudomonadati</taxon>
        <taxon>Bacteroidota</taxon>
        <taxon>Sphingobacteriia</taxon>
        <taxon>Sphingobacteriales</taxon>
        <taxon>Sphingobacteriaceae</taxon>
        <taxon>Pedobacter</taxon>
    </lineage>
</organism>
<evidence type="ECO:0000313" key="2">
    <source>
        <dbReference type="Proteomes" id="UP000031246"/>
    </source>
</evidence>
<dbReference type="SUPFAM" id="SSF54427">
    <property type="entry name" value="NTF2-like"/>
    <property type="match status" value="1"/>
</dbReference>
<keyword evidence="2" id="KW-1185">Reference proteome</keyword>
<dbReference type="AlphaFoldDB" id="A0A0C1FNM6"/>
<gene>
    <name evidence="1" type="ORF">OC25_09105</name>
</gene>
<protein>
    <recommendedName>
        <fullName evidence="3">SnoaL-like domain-containing protein</fullName>
    </recommendedName>
</protein>